<dbReference type="Proteomes" id="UP000242877">
    <property type="component" value="Unassembled WGS sequence"/>
</dbReference>
<keyword evidence="1" id="KW-0472">Membrane</keyword>
<dbReference type="VEuPathDB" id="FungiDB:AAP_00309"/>
<name>A0A168DS36_9EURO</name>
<keyword evidence="1" id="KW-1133">Transmembrane helix</keyword>
<keyword evidence="1" id="KW-0812">Transmembrane</keyword>
<protein>
    <submittedName>
        <fullName evidence="2">Uncharacterized protein</fullName>
    </submittedName>
</protein>
<evidence type="ECO:0000313" key="2">
    <source>
        <dbReference type="EMBL" id="KZZ98048.1"/>
    </source>
</evidence>
<evidence type="ECO:0000256" key="1">
    <source>
        <dbReference type="SAM" id="Phobius"/>
    </source>
</evidence>
<comment type="caution">
    <text evidence="2">The sequence shown here is derived from an EMBL/GenBank/DDBJ whole genome shotgun (WGS) entry which is preliminary data.</text>
</comment>
<accession>A0A168DS36</accession>
<evidence type="ECO:0000313" key="3">
    <source>
        <dbReference type="Proteomes" id="UP000242877"/>
    </source>
</evidence>
<feature type="transmembrane region" description="Helical" evidence="1">
    <location>
        <begin position="173"/>
        <end position="194"/>
    </location>
</feature>
<gene>
    <name evidence="2" type="ORF">AAP_00309</name>
</gene>
<reference evidence="2 3" key="1">
    <citation type="journal article" date="2016" name="Genome Biol. Evol.">
        <title>Divergent and convergent evolution of fungal pathogenicity.</title>
        <authorList>
            <person name="Shang Y."/>
            <person name="Xiao G."/>
            <person name="Zheng P."/>
            <person name="Cen K."/>
            <person name="Zhan S."/>
            <person name="Wang C."/>
        </authorList>
    </citation>
    <scope>NUCLEOTIDE SEQUENCE [LARGE SCALE GENOMIC DNA]</scope>
    <source>
        <strain evidence="2 3">ARSEF 7405</strain>
    </source>
</reference>
<sequence length="290" mass="32870">MSNTRKSSSAAHVYRFEGQSSCINILNQEKAKCTTSPITFTNVSHDQLQLLLKSLPEAFITKYTHIYSESKLIVKLSETTMQSTTARRIMYTIEDWLKSMGLDDVLTLLDKEASHGANGDVKSADCSVFITAQYTKTGKLSEWPVIVLEVEATEREFKLSDDVCQWMTMTEGMIAAMLTVKWAPGIIIASLWGLPSRLMRRRQTGPFNADSVQVLQEIRVCKIENHISISPESRDTAIIIKFDDVFEGSTISRDVQKQDLILDYHYFAALLEELEQKNAERQELMARRGD</sequence>
<dbReference type="OrthoDB" id="76567at2759"/>
<organism evidence="2 3">
    <name type="scientific">Ascosphaera apis ARSEF 7405</name>
    <dbReference type="NCBI Taxonomy" id="392613"/>
    <lineage>
        <taxon>Eukaryota</taxon>
        <taxon>Fungi</taxon>
        <taxon>Dikarya</taxon>
        <taxon>Ascomycota</taxon>
        <taxon>Pezizomycotina</taxon>
        <taxon>Eurotiomycetes</taxon>
        <taxon>Eurotiomycetidae</taxon>
        <taxon>Onygenales</taxon>
        <taxon>Ascosphaeraceae</taxon>
        <taxon>Ascosphaera</taxon>
    </lineage>
</organism>
<keyword evidence="3" id="KW-1185">Reference proteome</keyword>
<dbReference type="AlphaFoldDB" id="A0A168DS36"/>
<dbReference type="EMBL" id="AZGZ01000001">
    <property type="protein sequence ID" value="KZZ98048.1"/>
    <property type="molecule type" value="Genomic_DNA"/>
</dbReference>
<proteinExistence type="predicted"/>